<dbReference type="AlphaFoldDB" id="A0A2P8D6H3"/>
<keyword evidence="2" id="KW-1185">Reference proteome</keyword>
<accession>A0A2P8D6H3</accession>
<protein>
    <submittedName>
        <fullName evidence="1">Uncharacterized protein</fullName>
    </submittedName>
</protein>
<evidence type="ECO:0000313" key="1">
    <source>
        <dbReference type="EMBL" id="PSK92779.1"/>
    </source>
</evidence>
<name>A0A2P8D6H3_9BACT</name>
<dbReference type="EMBL" id="PYGD01000003">
    <property type="protein sequence ID" value="PSK92779.1"/>
    <property type="molecule type" value="Genomic_DNA"/>
</dbReference>
<sequence>MQAHTLAEVLRHLDTIIDRCRQQNSRIGYFASLYKAMTLGVQTAIEQGVFDDGPRMERLDVAFANRYLEAYTQFSTGQIATHAWMHAFNAASQDKLCIVQHLLLGINAHINLDLGIAAATVTTPATIHELQHDFLLINNVIANIYALMQRRLKQVSWPVLFLSTLDPERSDALINFSIQKARDMAWSNALLLSASPDAGDAAVIQATDGVIADVATGIQNPGGFTNLLVKGILLFESRDVAKNLAILNEA</sequence>
<comment type="caution">
    <text evidence="1">The sequence shown here is derived from an EMBL/GenBank/DDBJ whole genome shotgun (WGS) entry which is preliminary data.</text>
</comment>
<evidence type="ECO:0000313" key="2">
    <source>
        <dbReference type="Proteomes" id="UP000240572"/>
    </source>
</evidence>
<dbReference type="Proteomes" id="UP000240572">
    <property type="component" value="Unassembled WGS sequence"/>
</dbReference>
<dbReference type="Pfam" id="PF19458">
    <property type="entry name" value="DUF5995"/>
    <property type="match status" value="1"/>
</dbReference>
<organism evidence="1 2">
    <name type="scientific">Taibaiella chishuiensis</name>
    <dbReference type="NCBI Taxonomy" id="1434707"/>
    <lineage>
        <taxon>Bacteria</taxon>
        <taxon>Pseudomonadati</taxon>
        <taxon>Bacteroidota</taxon>
        <taxon>Chitinophagia</taxon>
        <taxon>Chitinophagales</taxon>
        <taxon>Chitinophagaceae</taxon>
        <taxon>Taibaiella</taxon>
    </lineage>
</organism>
<proteinExistence type="predicted"/>
<dbReference type="OrthoDB" id="583431at2"/>
<reference evidence="1 2" key="1">
    <citation type="submission" date="2018-03" db="EMBL/GenBank/DDBJ databases">
        <title>Genomic Encyclopedia of Type Strains, Phase III (KMG-III): the genomes of soil and plant-associated and newly described type strains.</title>
        <authorList>
            <person name="Whitman W."/>
        </authorList>
    </citation>
    <scope>NUCLEOTIDE SEQUENCE [LARGE SCALE GENOMIC DNA]</scope>
    <source>
        <strain evidence="1 2">CGMCC 1.12700</strain>
    </source>
</reference>
<dbReference type="InterPro" id="IPR046037">
    <property type="entry name" value="DUF5995"/>
</dbReference>
<dbReference type="RefSeq" id="WP_106522956.1">
    <property type="nucleotide sequence ID" value="NZ_PYGD01000003.1"/>
</dbReference>
<gene>
    <name evidence="1" type="ORF">B0I18_103362</name>
</gene>